<evidence type="ECO:0000313" key="5">
    <source>
        <dbReference type="EMBL" id="EEV18170.1"/>
    </source>
</evidence>
<dbReference type="InterPro" id="IPR003439">
    <property type="entry name" value="ABC_transporter-like_ATP-bd"/>
</dbReference>
<keyword evidence="6" id="KW-1185">Reference proteome</keyword>
<dbReference type="InterPro" id="IPR027417">
    <property type="entry name" value="P-loop_NTPase"/>
</dbReference>
<dbReference type="eggNOG" id="COG1131">
    <property type="taxonomic scope" value="Bacteria"/>
</dbReference>
<dbReference type="Gene3D" id="3.40.50.300">
    <property type="entry name" value="P-loop containing nucleotide triphosphate hydrolases"/>
    <property type="match status" value="2"/>
</dbReference>
<feature type="region of interest" description="Disordered" evidence="3">
    <location>
        <begin position="298"/>
        <end position="318"/>
    </location>
</feature>
<keyword evidence="1" id="KW-0547">Nucleotide-binding</keyword>
<dbReference type="GO" id="GO:0005524">
    <property type="term" value="F:ATP binding"/>
    <property type="evidence" value="ECO:0007669"/>
    <property type="project" value="UniProtKB-KW"/>
</dbReference>
<dbReference type="PANTHER" id="PTHR43038:SF3">
    <property type="entry name" value="ABC TRANSPORTER G FAMILY MEMBER 20 ISOFORM X1"/>
    <property type="match status" value="1"/>
</dbReference>
<dbReference type="PANTHER" id="PTHR43038">
    <property type="entry name" value="ATP-BINDING CASSETTE, SUB-FAMILY H, MEMBER 1"/>
    <property type="match status" value="1"/>
</dbReference>
<feature type="domain" description="ABC transporter" evidence="4">
    <location>
        <begin position="379"/>
        <end position="608"/>
    </location>
</feature>
<sequence>MELGLDLLNIVNLQKFYLREDRSKNVVFENFDLRIDDAPRLISLTGPDGAGKSTLLKLICGIIAPDCGEIKFAGFIPSGENKEFVRANGYMSQSLGLYEELSVWQNLNIFAGLKGLDLKGGAEYLRGLLRRVGLLSFKDYAVDSLSGGMKQKLGVACAIAARPRLLVLDEPTVGVDPLSRRELWAIVREYLDQSGAKCIFSTAYFDEAADADLTLILLGGKIIAQERAAKITAALRNRTFRICSEDYQSLARRLMFKTQRFLKNSPLIDICPRDGSVDLLSEEPISLRDLQGFLNASLSGSDENGGGESTARENGGSENFKILNENEGIKFNENESAKFKLSPREASLEDAYIFLNKAEIGAANFGYEKKSFDAAQTVIKVRDVSKKFGSFTAVENTSFEVKKGEIFGLLGPNGAGKTTTFRMICALLGMSGGEISVMGEDLRYAKSAIRSRIGYVSQKFSLYKKLSCYQNLEYFGRSYGIGGMALKRRIEELLSEFGLQRLRNETWQNLPFGAGRNLSMACALIHRPEILFLDEATSGADPLSRRLFWNRINALARTGVSVVVTTHFMEEAEYCDRFLIQDRGKILALGSPDEVCVQDGRRLSVQQAFINEVQKFRSEAGDEGF</sequence>
<evidence type="ECO:0000313" key="6">
    <source>
        <dbReference type="Proteomes" id="UP000005709"/>
    </source>
</evidence>
<evidence type="ECO:0000256" key="1">
    <source>
        <dbReference type="ARBA" id="ARBA00022741"/>
    </source>
</evidence>
<evidence type="ECO:0000256" key="3">
    <source>
        <dbReference type="SAM" id="MobiDB-lite"/>
    </source>
</evidence>
<protein>
    <submittedName>
        <fullName evidence="5">ABC transporter, ATP-binding protein</fullName>
    </submittedName>
</protein>
<gene>
    <name evidence="5" type="ORF">CAMGR0001_0925</name>
</gene>
<keyword evidence="2 5" id="KW-0067">ATP-binding</keyword>
<reference evidence="5 6" key="1">
    <citation type="submission" date="2009-07" db="EMBL/GenBank/DDBJ databases">
        <authorList>
            <person name="Madupu R."/>
            <person name="Sebastian Y."/>
            <person name="Durkin A.S."/>
            <person name="Torralba M."/>
            <person name="Methe B."/>
            <person name="Sutton G.G."/>
            <person name="Strausberg R.L."/>
            <person name="Nelson K.E."/>
        </authorList>
    </citation>
    <scope>NUCLEOTIDE SEQUENCE [LARGE SCALE GENOMIC DNA]</scope>
    <source>
        <strain evidence="5 6">RM3268</strain>
    </source>
</reference>
<organism evidence="5 6">
    <name type="scientific">Campylobacter gracilis RM3268</name>
    <dbReference type="NCBI Taxonomy" id="553220"/>
    <lineage>
        <taxon>Bacteria</taxon>
        <taxon>Pseudomonadati</taxon>
        <taxon>Campylobacterota</taxon>
        <taxon>Epsilonproteobacteria</taxon>
        <taxon>Campylobacterales</taxon>
        <taxon>Campylobacteraceae</taxon>
        <taxon>Campylobacter</taxon>
    </lineage>
</organism>
<name>C8PGD2_9BACT</name>
<dbReference type="Proteomes" id="UP000005709">
    <property type="component" value="Unassembled WGS sequence"/>
</dbReference>
<accession>C8PGD2</accession>
<dbReference type="STRING" id="824.CGRAC_1137"/>
<dbReference type="CDD" id="cd03230">
    <property type="entry name" value="ABC_DR_subfamily_A"/>
    <property type="match status" value="1"/>
</dbReference>
<dbReference type="InterPro" id="IPR003593">
    <property type="entry name" value="AAA+_ATPase"/>
</dbReference>
<proteinExistence type="predicted"/>
<dbReference type="Pfam" id="PF00005">
    <property type="entry name" value="ABC_tran"/>
    <property type="match status" value="2"/>
</dbReference>
<dbReference type="PROSITE" id="PS00211">
    <property type="entry name" value="ABC_TRANSPORTER_1"/>
    <property type="match status" value="1"/>
</dbReference>
<evidence type="ECO:0000256" key="2">
    <source>
        <dbReference type="ARBA" id="ARBA00022840"/>
    </source>
</evidence>
<dbReference type="SMART" id="SM00382">
    <property type="entry name" value="AAA"/>
    <property type="match status" value="2"/>
</dbReference>
<comment type="caution">
    <text evidence="5">The sequence shown here is derived from an EMBL/GenBank/DDBJ whole genome shotgun (WGS) entry which is preliminary data.</text>
</comment>
<dbReference type="InterPro" id="IPR017871">
    <property type="entry name" value="ABC_transporter-like_CS"/>
</dbReference>
<feature type="domain" description="ABC transporter" evidence="4">
    <location>
        <begin position="8"/>
        <end position="244"/>
    </location>
</feature>
<dbReference type="AlphaFoldDB" id="C8PGD2"/>
<dbReference type="SUPFAM" id="SSF52540">
    <property type="entry name" value="P-loop containing nucleoside triphosphate hydrolases"/>
    <property type="match status" value="2"/>
</dbReference>
<dbReference type="GO" id="GO:0016887">
    <property type="term" value="F:ATP hydrolysis activity"/>
    <property type="evidence" value="ECO:0007669"/>
    <property type="project" value="InterPro"/>
</dbReference>
<evidence type="ECO:0000259" key="4">
    <source>
        <dbReference type="PROSITE" id="PS50893"/>
    </source>
</evidence>
<dbReference type="EMBL" id="ACYG01000019">
    <property type="protein sequence ID" value="EEV18170.1"/>
    <property type="molecule type" value="Genomic_DNA"/>
</dbReference>
<dbReference type="PROSITE" id="PS50893">
    <property type="entry name" value="ABC_TRANSPORTER_2"/>
    <property type="match status" value="2"/>
</dbReference>